<dbReference type="AlphaFoldDB" id="A0A399SRA4"/>
<dbReference type="Pfam" id="PF04254">
    <property type="entry name" value="DUF432"/>
    <property type="match status" value="1"/>
</dbReference>
<dbReference type="InterPro" id="IPR007366">
    <property type="entry name" value="DUF432"/>
</dbReference>
<sequence length="256" mass="29179">MEKETIFRKQSIQPGDTALLPCNNFLIGAKREKEGWFLRVFEENTDPATIQKEEISSGEYFQSGKSNSLVISPALPSKPLVFKGNKMMISPHQRMTFFIKIPLVLQVYFSKVQAENLLKEIPSARLSDTWFGEPDSGVPAYSIGNEYFLSFSDMKVSEYEAICPISIFNDWNQTLEAQRLIIKTDNLPLYKNNNQLVTGVVKLEYKGQDSISSVAYGTSKQFHGENPETVAKPRTNDLKGLLKANFHFIRNIYRFE</sequence>
<accession>A0A399SRA4</accession>
<name>A0A399SRA4_9BACT</name>
<dbReference type="Proteomes" id="UP000265926">
    <property type="component" value="Unassembled WGS sequence"/>
</dbReference>
<reference evidence="1 2" key="1">
    <citation type="submission" date="2018-08" db="EMBL/GenBank/DDBJ databases">
        <title>Pallidiluteibacterium maritimus gen. nov., sp. nov., isolated from coastal sediment.</title>
        <authorList>
            <person name="Zhou L.Y."/>
        </authorList>
    </citation>
    <scope>NUCLEOTIDE SEQUENCE [LARGE SCALE GENOMIC DNA]</scope>
    <source>
        <strain evidence="1 2">XSD2</strain>
    </source>
</reference>
<dbReference type="RefSeq" id="WP_119439414.1">
    <property type="nucleotide sequence ID" value="NZ_QWGR01000013.1"/>
</dbReference>
<dbReference type="OrthoDB" id="5408470at2"/>
<evidence type="ECO:0000313" key="2">
    <source>
        <dbReference type="Proteomes" id="UP000265926"/>
    </source>
</evidence>
<comment type="caution">
    <text evidence="1">The sequence shown here is derived from an EMBL/GenBank/DDBJ whole genome shotgun (WGS) entry which is preliminary data.</text>
</comment>
<evidence type="ECO:0000313" key="1">
    <source>
        <dbReference type="EMBL" id="RIJ46606.1"/>
    </source>
</evidence>
<protein>
    <submittedName>
        <fullName evidence="1">DUF432 domain-containing protein</fullName>
    </submittedName>
</protein>
<gene>
    <name evidence="1" type="ORF">D1614_18220</name>
</gene>
<dbReference type="EMBL" id="QWGR01000013">
    <property type="protein sequence ID" value="RIJ46606.1"/>
    <property type="molecule type" value="Genomic_DNA"/>
</dbReference>
<organism evidence="1 2">
    <name type="scientific">Maribellus luteus</name>
    <dbReference type="NCBI Taxonomy" id="2305463"/>
    <lineage>
        <taxon>Bacteria</taxon>
        <taxon>Pseudomonadati</taxon>
        <taxon>Bacteroidota</taxon>
        <taxon>Bacteroidia</taxon>
        <taxon>Marinilabiliales</taxon>
        <taxon>Prolixibacteraceae</taxon>
        <taxon>Maribellus</taxon>
    </lineage>
</organism>
<keyword evidence="2" id="KW-1185">Reference proteome</keyword>
<proteinExistence type="predicted"/>